<organism evidence="6 7">
    <name type="scientific">Vibrio renipiscarius</name>
    <dbReference type="NCBI Taxonomy" id="1461322"/>
    <lineage>
        <taxon>Bacteria</taxon>
        <taxon>Pseudomonadati</taxon>
        <taxon>Pseudomonadota</taxon>
        <taxon>Gammaproteobacteria</taxon>
        <taxon>Vibrionales</taxon>
        <taxon>Vibrionaceae</taxon>
        <taxon>Vibrio</taxon>
    </lineage>
</organism>
<dbReference type="InterPro" id="IPR009926">
    <property type="entry name" value="T3SS_YcgR_PilZN"/>
</dbReference>
<dbReference type="AlphaFoldDB" id="A0A0C2JEA2"/>
<evidence type="ECO:0000259" key="4">
    <source>
        <dbReference type="Pfam" id="PF07238"/>
    </source>
</evidence>
<evidence type="ECO:0000259" key="5">
    <source>
        <dbReference type="Pfam" id="PF12945"/>
    </source>
</evidence>
<dbReference type="EMBL" id="JTKH01000024">
    <property type="protein sequence ID" value="KII76269.1"/>
    <property type="molecule type" value="Genomic_DNA"/>
</dbReference>
<keyword evidence="1" id="KW-0973">c-di-GMP</keyword>
<accession>A0A0C2JJS5</accession>
<dbReference type="OrthoDB" id="5586887at2"/>
<evidence type="ECO:0000256" key="2">
    <source>
        <dbReference type="ARBA" id="ARBA00022741"/>
    </source>
</evidence>
<feature type="domain" description="Type III secretion system flagellar brake protein YcgR PilZN" evidence="5">
    <location>
        <begin position="38"/>
        <end position="126"/>
    </location>
</feature>
<evidence type="ECO:0000313" key="7">
    <source>
        <dbReference type="Proteomes" id="UP000031672"/>
    </source>
</evidence>
<dbReference type="Gene3D" id="2.30.110.10">
    <property type="entry name" value="Electron Transport, Fmn-binding Protein, Chain A"/>
    <property type="match status" value="1"/>
</dbReference>
<sequence>MNSQTAKNSAATAQRVHPDTRVTSILNSADALPMIDHGRDVSIGIITPVGNTYRARSHFIGTHSKHMILIELPKISDDDLHAFFQEGFWATIRTISPHGEGAIFSFRSQILHVIKTPIAMVAMSIPQTLQSTPLRSDPRYEVNLPAKAHINEHRIECVLRDLSKSGCLFLTPSLTRPFISGENVELHIRTPGSQYIFETLTGTICNVKQTAQTRRYGVQFDERGRNNATTLLSLLKFDGNRLSLD</sequence>
<dbReference type="Gene3D" id="2.40.10.220">
    <property type="entry name" value="predicted glycosyltransferase like domains"/>
    <property type="match status" value="1"/>
</dbReference>
<dbReference type="GO" id="GO:0035438">
    <property type="term" value="F:cyclic-di-GMP binding"/>
    <property type="evidence" value="ECO:0007669"/>
    <property type="project" value="InterPro"/>
</dbReference>
<dbReference type="InterPro" id="IPR009875">
    <property type="entry name" value="PilZ_domain"/>
</dbReference>
<comment type="caution">
    <text evidence="6">The sequence shown here is derived from an EMBL/GenBank/DDBJ whole genome shotgun (WGS) entry which is preliminary data.</text>
</comment>
<dbReference type="SUPFAM" id="SSF141371">
    <property type="entry name" value="PilZ domain-like"/>
    <property type="match status" value="2"/>
</dbReference>
<dbReference type="InterPro" id="IPR012349">
    <property type="entry name" value="Split_barrel_FMN-bd"/>
</dbReference>
<dbReference type="Pfam" id="PF12945">
    <property type="entry name" value="PilZNR"/>
    <property type="match status" value="1"/>
</dbReference>
<evidence type="ECO:0000256" key="3">
    <source>
        <dbReference type="ARBA" id="ARBA00023143"/>
    </source>
</evidence>
<feature type="domain" description="PilZ" evidence="4">
    <location>
        <begin position="134"/>
        <end position="234"/>
    </location>
</feature>
<reference evidence="6 7" key="1">
    <citation type="submission" date="2014-11" db="EMBL/GenBank/DDBJ databases">
        <title>Draft Genome Sequence of Vibrio piscirenalis strains CECT 8603T and CECT 8604, two marine Gammaproteobacterium isolated from cultured gilthead sea bream (Sparus aurata).</title>
        <authorList>
            <person name="Arahal D.R."/>
            <person name="Rodrigo-Torres L."/>
            <person name="Lucena T."/>
            <person name="Pujalte M.J."/>
        </authorList>
    </citation>
    <scope>NUCLEOTIDE SEQUENCE [LARGE SCALE GENOMIC DNA]</scope>
    <source>
        <strain evidence="6 7">DCR 1-4-2</strain>
    </source>
</reference>
<accession>A0A0C2JEA2</accession>
<dbReference type="STRING" id="1461322.OJ16_15795"/>
<keyword evidence="7" id="KW-1185">Reference proteome</keyword>
<dbReference type="Pfam" id="PF07238">
    <property type="entry name" value="PilZ"/>
    <property type="match status" value="1"/>
</dbReference>
<keyword evidence="2" id="KW-0547">Nucleotide-binding</keyword>
<dbReference type="Proteomes" id="UP000031672">
    <property type="component" value="Unassembled WGS sequence"/>
</dbReference>
<evidence type="ECO:0000256" key="1">
    <source>
        <dbReference type="ARBA" id="ARBA00022636"/>
    </source>
</evidence>
<keyword evidence="3" id="KW-0975">Bacterial flagellum</keyword>
<evidence type="ECO:0000313" key="6">
    <source>
        <dbReference type="EMBL" id="KII76269.1"/>
    </source>
</evidence>
<name>A0A0C2JEA2_9VIBR</name>
<dbReference type="RefSeq" id="WP_040992207.1">
    <property type="nucleotide sequence ID" value="NZ_JTKH01000024.1"/>
</dbReference>
<protein>
    <submittedName>
        <fullName evidence="6">Cation tolerance protein CutA</fullName>
    </submittedName>
</protein>
<gene>
    <name evidence="6" type="ORF">OJ16_15795</name>
</gene>
<proteinExistence type="predicted"/>